<dbReference type="PANTHER" id="PTHR34129">
    <property type="entry name" value="BLR1139 PROTEIN"/>
    <property type="match status" value="1"/>
</dbReference>
<keyword evidence="2" id="KW-1185">Reference proteome</keyword>
<organism evidence="1 2">
    <name type="scientific">Nocardioides marmorisolisilvae</name>
    <dbReference type="NCBI Taxonomy" id="1542737"/>
    <lineage>
        <taxon>Bacteria</taxon>
        <taxon>Bacillati</taxon>
        <taxon>Actinomycetota</taxon>
        <taxon>Actinomycetes</taxon>
        <taxon>Propionibacteriales</taxon>
        <taxon>Nocardioidaceae</taxon>
        <taxon>Nocardioides</taxon>
    </lineage>
</organism>
<name>A0A3N0DW14_9ACTN</name>
<dbReference type="RefSeq" id="WP_123234302.1">
    <property type="nucleotide sequence ID" value="NZ_RJSG01000002.1"/>
</dbReference>
<dbReference type="InterPro" id="IPR009297">
    <property type="entry name" value="DUF952"/>
</dbReference>
<evidence type="ECO:0000313" key="1">
    <source>
        <dbReference type="EMBL" id="RNL79798.1"/>
    </source>
</evidence>
<dbReference type="Gene3D" id="3.20.170.20">
    <property type="entry name" value="Protein of unknown function DUF952"/>
    <property type="match status" value="1"/>
</dbReference>
<dbReference type="SUPFAM" id="SSF56399">
    <property type="entry name" value="ADP-ribosylation"/>
    <property type="match status" value="1"/>
</dbReference>
<dbReference type="EMBL" id="RJSG01000002">
    <property type="protein sequence ID" value="RNL79798.1"/>
    <property type="molecule type" value="Genomic_DNA"/>
</dbReference>
<protein>
    <submittedName>
        <fullName evidence="1">DUF952 domain-containing protein</fullName>
    </submittedName>
</protein>
<dbReference type="Pfam" id="PF06108">
    <property type="entry name" value="DUF952"/>
    <property type="match status" value="1"/>
</dbReference>
<accession>A0A3N0DW14</accession>
<reference evidence="1 2" key="1">
    <citation type="submission" date="2018-11" db="EMBL/GenBank/DDBJ databases">
        <authorList>
            <person name="Li F."/>
        </authorList>
    </citation>
    <scope>NUCLEOTIDE SEQUENCE [LARGE SCALE GENOMIC DNA]</scope>
    <source>
        <strain evidence="1 2">KIS18-7</strain>
    </source>
</reference>
<proteinExistence type="predicted"/>
<comment type="caution">
    <text evidence="1">The sequence shown here is derived from an EMBL/GenBank/DDBJ whole genome shotgun (WGS) entry which is preliminary data.</text>
</comment>
<dbReference type="AlphaFoldDB" id="A0A3N0DW14"/>
<sequence length="104" mass="11729">MDRIFHLALATDWAAAQEAGDYRISTLGRTLEQEGFLHASREDQWRATKQRFYADVPEPLVLLEIDPALLTSELRIDEVPEAGDSFPHIYGPLNLDAVVAVHEQ</sequence>
<dbReference type="PANTHER" id="PTHR34129:SF1">
    <property type="entry name" value="DUF952 DOMAIN-CONTAINING PROTEIN"/>
    <property type="match status" value="1"/>
</dbReference>
<dbReference type="Proteomes" id="UP000277094">
    <property type="component" value="Unassembled WGS sequence"/>
</dbReference>
<dbReference type="OrthoDB" id="5638018at2"/>
<gene>
    <name evidence="1" type="ORF">EFL95_12685</name>
</gene>
<evidence type="ECO:0000313" key="2">
    <source>
        <dbReference type="Proteomes" id="UP000277094"/>
    </source>
</evidence>